<dbReference type="AlphaFoldDB" id="A0A0A2ELD5"/>
<feature type="transmembrane region" description="Helical" evidence="1">
    <location>
        <begin position="59"/>
        <end position="83"/>
    </location>
</feature>
<keyword evidence="3" id="KW-1185">Reference proteome</keyword>
<feature type="transmembrane region" description="Helical" evidence="1">
    <location>
        <begin position="103"/>
        <end position="123"/>
    </location>
</feature>
<evidence type="ECO:0000256" key="1">
    <source>
        <dbReference type="SAM" id="Phobius"/>
    </source>
</evidence>
<evidence type="ECO:0000313" key="3">
    <source>
        <dbReference type="Proteomes" id="UP000030125"/>
    </source>
</evidence>
<name>A0A0A2ELD5_PORCN</name>
<keyword evidence="1" id="KW-0812">Transmembrane</keyword>
<accession>A0A0A2ELD5</accession>
<keyword evidence="1" id="KW-0472">Membrane</keyword>
<sequence length="132" mass="15048">MKKDSKTYIPHESSLRDEGLSHLFARLPEPEASHPEVRRAIMSRIREVDARRKRRAKTLFYIAIGLVSVLGLILSLVVIQMIFRDSPTKVTDSYTDLTDALSGGAVYLVPCVFFFYLSIDLWLSLRRDKSSS</sequence>
<dbReference type="RefSeq" id="WP_036852749.1">
    <property type="nucleotide sequence ID" value="NZ_JQJD01000060.1"/>
</dbReference>
<dbReference type="Proteomes" id="UP000030125">
    <property type="component" value="Unassembled WGS sequence"/>
</dbReference>
<reference evidence="2 3" key="1">
    <citation type="submission" date="2014-08" db="EMBL/GenBank/DDBJ databases">
        <title>Porphyromonas cangingivalis strain:COT-109_OH1386 Genome sequencing.</title>
        <authorList>
            <person name="Wallis C."/>
            <person name="Deusch O."/>
            <person name="O'Flynn C."/>
            <person name="Davis I."/>
            <person name="Jospin G."/>
            <person name="Darling A.E."/>
            <person name="Coil D.A."/>
            <person name="Alexiev A."/>
            <person name="Horsfall A."/>
            <person name="Kirkwood N."/>
            <person name="Harris S."/>
            <person name="Eisen J.A."/>
        </authorList>
    </citation>
    <scope>NUCLEOTIDE SEQUENCE [LARGE SCALE GENOMIC DNA]</scope>
    <source>
        <strain evidence="3">COT-109 OH1386</strain>
    </source>
</reference>
<dbReference type="EMBL" id="JQJD01000060">
    <property type="protein sequence ID" value="KGN78467.1"/>
    <property type="molecule type" value="Genomic_DNA"/>
</dbReference>
<protein>
    <submittedName>
        <fullName evidence="2">Uncharacterized protein</fullName>
    </submittedName>
</protein>
<keyword evidence="1" id="KW-1133">Transmembrane helix</keyword>
<proteinExistence type="predicted"/>
<comment type="caution">
    <text evidence="2">The sequence shown here is derived from an EMBL/GenBank/DDBJ whole genome shotgun (WGS) entry which is preliminary data.</text>
</comment>
<dbReference type="STRING" id="36874.HQ34_06795"/>
<gene>
    <name evidence="2" type="ORF">HQ35_09550</name>
</gene>
<evidence type="ECO:0000313" key="2">
    <source>
        <dbReference type="EMBL" id="KGN78467.1"/>
    </source>
</evidence>
<organism evidence="2 3">
    <name type="scientific">Porphyromonas cangingivalis</name>
    <dbReference type="NCBI Taxonomy" id="36874"/>
    <lineage>
        <taxon>Bacteria</taxon>
        <taxon>Pseudomonadati</taxon>
        <taxon>Bacteroidota</taxon>
        <taxon>Bacteroidia</taxon>
        <taxon>Bacteroidales</taxon>
        <taxon>Porphyromonadaceae</taxon>
        <taxon>Porphyromonas</taxon>
    </lineage>
</organism>